<dbReference type="InterPro" id="IPR007349">
    <property type="entry name" value="DUF418"/>
</dbReference>
<name>A0ABV1MNY4_9BACI</name>
<feature type="transmembrane region" description="Helical" evidence="1">
    <location>
        <begin position="295"/>
        <end position="316"/>
    </location>
</feature>
<evidence type="ECO:0000256" key="1">
    <source>
        <dbReference type="SAM" id="Phobius"/>
    </source>
</evidence>
<organism evidence="3 4">
    <name type="scientific">Lysinibacillus zambalensis</name>
    <dbReference type="NCBI Taxonomy" id="3160866"/>
    <lineage>
        <taxon>Bacteria</taxon>
        <taxon>Bacillati</taxon>
        <taxon>Bacillota</taxon>
        <taxon>Bacilli</taxon>
        <taxon>Bacillales</taxon>
        <taxon>Bacillaceae</taxon>
        <taxon>Lysinibacillus</taxon>
    </lineage>
</organism>
<evidence type="ECO:0000313" key="4">
    <source>
        <dbReference type="Proteomes" id="UP001478862"/>
    </source>
</evidence>
<dbReference type="PANTHER" id="PTHR30590">
    <property type="entry name" value="INNER MEMBRANE PROTEIN"/>
    <property type="match status" value="1"/>
</dbReference>
<comment type="caution">
    <text evidence="3">The sequence shown here is derived from an EMBL/GenBank/DDBJ whole genome shotgun (WGS) entry which is preliminary data.</text>
</comment>
<evidence type="ECO:0000313" key="3">
    <source>
        <dbReference type="EMBL" id="MEQ6353339.1"/>
    </source>
</evidence>
<dbReference type="RefSeq" id="WP_349658116.1">
    <property type="nucleotide sequence ID" value="NZ_JBEGDG010000001.1"/>
</dbReference>
<dbReference type="EMBL" id="JBEGDG010000001">
    <property type="protein sequence ID" value="MEQ6353339.1"/>
    <property type="molecule type" value="Genomic_DNA"/>
</dbReference>
<dbReference type="PANTHER" id="PTHR30590:SF3">
    <property type="entry name" value="HYPOTHETICAL MEMBRANE SPANNING PROTEIN"/>
    <property type="match status" value="1"/>
</dbReference>
<gene>
    <name evidence="3" type="ORF">ABNX05_01775</name>
</gene>
<feature type="domain" description="DUF418" evidence="2">
    <location>
        <begin position="164"/>
        <end position="334"/>
    </location>
</feature>
<accession>A0ABV1MNY4</accession>
<protein>
    <submittedName>
        <fullName evidence="3">DUF418 domain-containing protein</fullName>
    </submittedName>
</protein>
<feature type="transmembrane region" description="Helical" evidence="1">
    <location>
        <begin position="226"/>
        <end position="249"/>
    </location>
</feature>
<feature type="transmembrane region" description="Helical" evidence="1">
    <location>
        <begin position="179"/>
        <end position="198"/>
    </location>
</feature>
<evidence type="ECO:0000259" key="2">
    <source>
        <dbReference type="Pfam" id="PF04235"/>
    </source>
</evidence>
<keyword evidence="1" id="KW-1133">Transmembrane helix</keyword>
<keyword evidence="1" id="KW-0472">Membrane</keyword>
<dbReference type="Proteomes" id="UP001478862">
    <property type="component" value="Unassembled WGS sequence"/>
</dbReference>
<proteinExistence type="predicted"/>
<feature type="transmembrane region" description="Helical" evidence="1">
    <location>
        <begin position="269"/>
        <end position="289"/>
    </location>
</feature>
<dbReference type="Pfam" id="PF04235">
    <property type="entry name" value="DUF418"/>
    <property type="match status" value="1"/>
</dbReference>
<dbReference type="InterPro" id="IPR052529">
    <property type="entry name" value="Bact_Transport_Assoc"/>
</dbReference>
<keyword evidence="1" id="KW-0812">Transmembrane</keyword>
<feature type="transmembrane region" description="Helical" evidence="1">
    <location>
        <begin position="15"/>
        <end position="37"/>
    </location>
</feature>
<sequence>MQPIDLNKRIDTLDYLRGFALLGIILVNIPGLMWINLPDTSVDVAYNRFLTLFVEGKFFTIFSFLFGVGFYIFISRAIAKNENAYFLFVRRIIILLLIGLVHFYFQPGEALTIYAIFGLIALPFYKVRKEINLTIGLILLAVTAYFGFKIAMPFPLMLLGLAAGQYRIFEKIHDNRKRIVILTVIMFFISVGGLLYQWHYVPEAMVNFDQMTEDELKVHVTNIEKFTLIGLQFSPFVSAFYVGLLMLLLQRPLCQVLLSPLKDYGRMALTNYLGQTALILIIGNAFHLIGNIRFIQSLWICIGIYIFQLLFSKIWLKYFKFGPFEWLWRMGTYWTVPSLLKTSTKSKNIPKKSN</sequence>
<feature type="transmembrane region" description="Helical" evidence="1">
    <location>
        <begin position="58"/>
        <end position="78"/>
    </location>
</feature>
<reference evidence="3 4" key="1">
    <citation type="submission" date="2024-06" db="EMBL/GenBank/DDBJ databases">
        <title>Lysinibacillus zambalefons sp. nov., a Novel Firmicute Isolated from the Poon Bato Zambales Hyperalkaline Spring.</title>
        <authorList>
            <person name="Aja J.A."/>
            <person name="Lazaro J.E.H."/>
            <person name="Llorin L.D."/>
            <person name="Lim K.R."/>
            <person name="Teodosio J."/>
            <person name="Dalisay D.S."/>
        </authorList>
    </citation>
    <scope>NUCLEOTIDE SEQUENCE [LARGE SCALE GENOMIC DNA]</scope>
    <source>
        <strain evidence="3 4">M3</strain>
    </source>
</reference>
<feature type="transmembrane region" description="Helical" evidence="1">
    <location>
        <begin position="133"/>
        <end position="158"/>
    </location>
</feature>
<feature type="transmembrane region" description="Helical" evidence="1">
    <location>
        <begin position="84"/>
        <end position="104"/>
    </location>
</feature>
<keyword evidence="4" id="KW-1185">Reference proteome</keyword>